<dbReference type="GO" id="GO:0008410">
    <property type="term" value="F:CoA-transferase activity"/>
    <property type="evidence" value="ECO:0007669"/>
    <property type="project" value="TreeGrafter"/>
</dbReference>
<dbReference type="PANTHER" id="PTHR48207:SF3">
    <property type="entry name" value="SUCCINATE--HYDROXYMETHYLGLUTARATE COA-TRANSFERASE"/>
    <property type="match status" value="1"/>
</dbReference>
<sequence>MTEPNNQGPLTGIRVVEVGSFIAGPFCGQLLADLGADVIKIEPPGVGDVMRQWGVAQLDGKSLWWPVIARNKRSMTLDLRGTAGQEIARSLINQADILVENFRPGTLERWGLGPDDLHKTNPGLIIARVSGFGQTGPYSQSVGFGAIAEAMGGLRTLAGFPDRAPPRAGLSIGDSLAGVFAALGVTSALEARRRTGKGQVVDVGITDAVLAMQEAVLSEFSATGSLRQRTGTALPGIAPSNLYPTGDDEWILIGGNGDAIFARLAQAMGQPELAKDERYATHRARGARQQELDDIVADWTRTLPLAGLLDILKAHNVPSGPLYDAAGIVADPHFRERGAVVDVESTEYGRLTMQGIAPHLSDTPGSVRWVGPTLGEHTQEVLADRLGLSPEEIEKLKAAGVI</sequence>
<keyword evidence="3" id="KW-1185">Reference proteome</keyword>
<dbReference type="PANTHER" id="PTHR48207">
    <property type="entry name" value="SUCCINATE--HYDROXYMETHYLGLUTARATE COA-TRANSFERASE"/>
    <property type="match status" value="1"/>
</dbReference>
<dbReference type="RefSeq" id="WP_188583439.1">
    <property type="nucleotide sequence ID" value="NZ_BMCT01000009.1"/>
</dbReference>
<dbReference type="Proteomes" id="UP000606044">
    <property type="component" value="Unassembled WGS sequence"/>
</dbReference>
<gene>
    <name evidence="2" type="ORF">GCM10007301_48230</name>
</gene>
<reference evidence="2" key="2">
    <citation type="submission" date="2020-09" db="EMBL/GenBank/DDBJ databases">
        <authorList>
            <person name="Sun Q."/>
            <person name="Sedlacek I."/>
        </authorList>
    </citation>
    <scope>NUCLEOTIDE SEQUENCE</scope>
    <source>
        <strain evidence="2">CCM 7897</strain>
    </source>
</reference>
<evidence type="ECO:0000313" key="3">
    <source>
        <dbReference type="Proteomes" id="UP000606044"/>
    </source>
</evidence>
<proteinExistence type="predicted"/>
<keyword evidence="1" id="KW-0808">Transferase</keyword>
<comment type="caution">
    <text evidence="2">The sequence shown here is derived from an EMBL/GenBank/DDBJ whole genome shotgun (WGS) entry which is preliminary data.</text>
</comment>
<dbReference type="InterPro" id="IPR050483">
    <property type="entry name" value="CoA-transferase_III_domain"/>
</dbReference>
<dbReference type="SUPFAM" id="SSF89796">
    <property type="entry name" value="CoA-transferase family III (CaiB/BaiF)"/>
    <property type="match status" value="1"/>
</dbReference>
<dbReference type="InterPro" id="IPR003673">
    <property type="entry name" value="CoA-Trfase_fam_III"/>
</dbReference>
<dbReference type="InterPro" id="IPR044855">
    <property type="entry name" value="CoA-Trfase_III_dom3_sf"/>
</dbReference>
<dbReference type="Pfam" id="PF02515">
    <property type="entry name" value="CoA_transf_3"/>
    <property type="match status" value="1"/>
</dbReference>
<protein>
    <submittedName>
        <fullName evidence="2">Succinyl-CoA--D-citramalate CoA-transferase</fullName>
    </submittedName>
</protein>
<name>A0A917FIH6_9HYPH</name>
<dbReference type="Gene3D" id="3.40.50.10540">
    <property type="entry name" value="Crotonobetainyl-coa:carnitine coa-transferase, domain 1"/>
    <property type="match status" value="1"/>
</dbReference>
<evidence type="ECO:0000256" key="1">
    <source>
        <dbReference type="ARBA" id="ARBA00022679"/>
    </source>
</evidence>
<dbReference type="InterPro" id="IPR023606">
    <property type="entry name" value="CoA-Trfase_III_dom_1_sf"/>
</dbReference>
<dbReference type="EMBL" id="BMCT01000009">
    <property type="protein sequence ID" value="GGF82480.1"/>
    <property type="molecule type" value="Genomic_DNA"/>
</dbReference>
<dbReference type="AlphaFoldDB" id="A0A917FIH6"/>
<reference evidence="2" key="1">
    <citation type="journal article" date="2014" name="Int. J. Syst. Evol. Microbiol.">
        <title>Complete genome sequence of Corynebacterium casei LMG S-19264T (=DSM 44701T), isolated from a smear-ripened cheese.</title>
        <authorList>
            <consortium name="US DOE Joint Genome Institute (JGI-PGF)"/>
            <person name="Walter F."/>
            <person name="Albersmeier A."/>
            <person name="Kalinowski J."/>
            <person name="Ruckert C."/>
        </authorList>
    </citation>
    <scope>NUCLEOTIDE SEQUENCE</scope>
    <source>
        <strain evidence="2">CCM 7897</strain>
    </source>
</reference>
<accession>A0A917FIH6</accession>
<dbReference type="Gene3D" id="3.30.1540.10">
    <property type="entry name" value="formyl-coa transferase, domain 3"/>
    <property type="match status" value="1"/>
</dbReference>
<evidence type="ECO:0000313" key="2">
    <source>
        <dbReference type="EMBL" id="GGF82480.1"/>
    </source>
</evidence>
<organism evidence="2 3">
    <name type="scientific">Azorhizobium oxalatiphilum</name>
    <dbReference type="NCBI Taxonomy" id="980631"/>
    <lineage>
        <taxon>Bacteria</taxon>
        <taxon>Pseudomonadati</taxon>
        <taxon>Pseudomonadota</taxon>
        <taxon>Alphaproteobacteria</taxon>
        <taxon>Hyphomicrobiales</taxon>
        <taxon>Xanthobacteraceae</taxon>
        <taxon>Azorhizobium</taxon>
    </lineage>
</organism>